<keyword evidence="1" id="KW-0547">Nucleotide-binding</keyword>
<feature type="region of interest" description="Disordered" evidence="4">
    <location>
        <begin position="446"/>
        <end position="614"/>
    </location>
</feature>
<dbReference type="InterPro" id="IPR001650">
    <property type="entry name" value="Helicase_C-like"/>
</dbReference>
<dbReference type="InterPro" id="IPR038718">
    <property type="entry name" value="SNF2-like_sf"/>
</dbReference>
<gene>
    <name evidence="6" type="ORF">HYALB_00004240</name>
</gene>
<dbReference type="InterPro" id="IPR050628">
    <property type="entry name" value="SNF2_RAD54_helicase_TF"/>
</dbReference>
<dbReference type="GO" id="GO:0016787">
    <property type="term" value="F:hydrolase activity"/>
    <property type="evidence" value="ECO:0007669"/>
    <property type="project" value="UniProtKB-KW"/>
</dbReference>
<proteinExistence type="predicted"/>
<feature type="compositionally biased region" description="Low complexity" evidence="4">
    <location>
        <begin position="412"/>
        <end position="429"/>
    </location>
</feature>
<feature type="region of interest" description="Disordered" evidence="4">
    <location>
        <begin position="400"/>
        <end position="429"/>
    </location>
</feature>
<feature type="region of interest" description="Disordered" evidence="4">
    <location>
        <begin position="214"/>
        <end position="274"/>
    </location>
</feature>
<name>A0A9N9Q4T2_9HELO</name>
<dbReference type="EMBL" id="CAJVRM010000128">
    <property type="protein sequence ID" value="CAG8975179.1"/>
    <property type="molecule type" value="Genomic_DNA"/>
</dbReference>
<dbReference type="OrthoDB" id="4161342at2759"/>
<evidence type="ECO:0000256" key="2">
    <source>
        <dbReference type="ARBA" id="ARBA00022801"/>
    </source>
</evidence>
<feature type="compositionally biased region" description="Acidic residues" evidence="4">
    <location>
        <begin position="1760"/>
        <end position="1772"/>
    </location>
</feature>
<dbReference type="Gene3D" id="3.40.50.300">
    <property type="entry name" value="P-loop containing nucleotide triphosphate hydrolases"/>
    <property type="match status" value="1"/>
</dbReference>
<dbReference type="GO" id="GO:0008094">
    <property type="term" value="F:ATP-dependent activity, acting on DNA"/>
    <property type="evidence" value="ECO:0007669"/>
    <property type="project" value="TreeGrafter"/>
</dbReference>
<evidence type="ECO:0000313" key="6">
    <source>
        <dbReference type="EMBL" id="CAG8975179.1"/>
    </source>
</evidence>
<feature type="region of interest" description="Disordered" evidence="4">
    <location>
        <begin position="1479"/>
        <end position="1686"/>
    </location>
</feature>
<feature type="region of interest" description="Disordered" evidence="4">
    <location>
        <begin position="884"/>
        <end position="913"/>
    </location>
</feature>
<feature type="compositionally biased region" description="Polar residues" evidence="4">
    <location>
        <begin position="1670"/>
        <end position="1683"/>
    </location>
</feature>
<keyword evidence="3" id="KW-0067">ATP-binding</keyword>
<evidence type="ECO:0000259" key="5">
    <source>
        <dbReference type="PROSITE" id="PS51194"/>
    </source>
</evidence>
<dbReference type="Gene3D" id="3.40.50.10810">
    <property type="entry name" value="Tandem AAA-ATPase domain"/>
    <property type="match status" value="1"/>
</dbReference>
<protein>
    <recommendedName>
        <fullName evidence="5">Helicase C-terminal domain-containing protein</fullName>
    </recommendedName>
</protein>
<dbReference type="GO" id="GO:0006281">
    <property type="term" value="P:DNA repair"/>
    <property type="evidence" value="ECO:0007669"/>
    <property type="project" value="TreeGrafter"/>
</dbReference>
<feature type="compositionally biased region" description="Polar residues" evidence="4">
    <location>
        <begin position="1643"/>
        <end position="1656"/>
    </location>
</feature>
<evidence type="ECO:0000256" key="1">
    <source>
        <dbReference type="ARBA" id="ARBA00022741"/>
    </source>
</evidence>
<feature type="compositionally biased region" description="Polar residues" evidence="4">
    <location>
        <begin position="889"/>
        <end position="898"/>
    </location>
</feature>
<dbReference type="Proteomes" id="UP000701801">
    <property type="component" value="Unassembled WGS sequence"/>
</dbReference>
<dbReference type="Pfam" id="PF00176">
    <property type="entry name" value="SNF2-rel_dom"/>
    <property type="match status" value="1"/>
</dbReference>
<accession>A0A9N9Q4T2</accession>
<evidence type="ECO:0000256" key="4">
    <source>
        <dbReference type="SAM" id="MobiDB-lite"/>
    </source>
</evidence>
<feature type="region of interest" description="Disordered" evidence="4">
    <location>
        <begin position="1745"/>
        <end position="1772"/>
    </location>
</feature>
<feature type="compositionally biased region" description="Basic and acidic residues" evidence="4">
    <location>
        <begin position="466"/>
        <end position="486"/>
    </location>
</feature>
<reference evidence="6" key="1">
    <citation type="submission" date="2021-07" db="EMBL/GenBank/DDBJ databases">
        <authorList>
            <person name="Durling M."/>
        </authorList>
    </citation>
    <scope>NUCLEOTIDE SEQUENCE</scope>
</reference>
<dbReference type="GO" id="GO:0005634">
    <property type="term" value="C:nucleus"/>
    <property type="evidence" value="ECO:0007669"/>
    <property type="project" value="TreeGrafter"/>
</dbReference>
<organism evidence="6 7">
    <name type="scientific">Hymenoscyphus albidus</name>
    <dbReference type="NCBI Taxonomy" id="595503"/>
    <lineage>
        <taxon>Eukaryota</taxon>
        <taxon>Fungi</taxon>
        <taxon>Dikarya</taxon>
        <taxon>Ascomycota</taxon>
        <taxon>Pezizomycotina</taxon>
        <taxon>Leotiomycetes</taxon>
        <taxon>Helotiales</taxon>
        <taxon>Helotiaceae</taxon>
        <taxon>Hymenoscyphus</taxon>
    </lineage>
</organism>
<feature type="compositionally biased region" description="Polar residues" evidence="4">
    <location>
        <begin position="487"/>
        <end position="499"/>
    </location>
</feature>
<feature type="compositionally biased region" description="Low complexity" evidence="4">
    <location>
        <begin position="537"/>
        <end position="547"/>
    </location>
</feature>
<feature type="compositionally biased region" description="Basic and acidic residues" evidence="4">
    <location>
        <begin position="400"/>
        <end position="410"/>
    </location>
</feature>
<feature type="domain" description="Helicase C-terminal" evidence="5">
    <location>
        <begin position="1299"/>
        <end position="1461"/>
    </location>
</feature>
<keyword evidence="2" id="KW-0378">Hydrolase</keyword>
<evidence type="ECO:0000313" key="7">
    <source>
        <dbReference type="Proteomes" id="UP000701801"/>
    </source>
</evidence>
<dbReference type="PANTHER" id="PTHR45626">
    <property type="entry name" value="TRANSCRIPTION TERMINATION FACTOR 2-RELATED"/>
    <property type="match status" value="1"/>
</dbReference>
<dbReference type="PROSITE" id="PS51194">
    <property type="entry name" value="HELICASE_CTER"/>
    <property type="match status" value="1"/>
</dbReference>
<feature type="compositionally biased region" description="Polar residues" evidence="4">
    <location>
        <begin position="233"/>
        <end position="248"/>
    </location>
</feature>
<feature type="compositionally biased region" description="Acidic residues" evidence="4">
    <location>
        <begin position="1584"/>
        <end position="1594"/>
    </location>
</feature>
<dbReference type="InterPro" id="IPR049730">
    <property type="entry name" value="SNF2/RAD54-like_C"/>
</dbReference>
<dbReference type="InterPro" id="IPR027417">
    <property type="entry name" value="P-loop_NTPase"/>
</dbReference>
<keyword evidence="7" id="KW-1185">Reference proteome</keyword>
<comment type="caution">
    <text evidence="6">The sequence shown here is derived from an EMBL/GenBank/DDBJ whole genome shotgun (WGS) entry which is preliminary data.</text>
</comment>
<dbReference type="CDD" id="cd18793">
    <property type="entry name" value="SF2_C_SNF"/>
    <property type="match status" value="1"/>
</dbReference>
<dbReference type="SUPFAM" id="SSF52540">
    <property type="entry name" value="P-loop containing nucleoside triphosphate hydrolases"/>
    <property type="match status" value="2"/>
</dbReference>
<feature type="compositionally biased region" description="Basic and acidic residues" evidence="4">
    <location>
        <begin position="503"/>
        <end position="515"/>
    </location>
</feature>
<dbReference type="GO" id="GO:0005524">
    <property type="term" value="F:ATP binding"/>
    <property type="evidence" value="ECO:0007669"/>
    <property type="project" value="UniProtKB-KW"/>
</dbReference>
<evidence type="ECO:0000256" key="3">
    <source>
        <dbReference type="ARBA" id="ARBA00022840"/>
    </source>
</evidence>
<dbReference type="InterPro" id="IPR000330">
    <property type="entry name" value="SNF2_N"/>
</dbReference>
<sequence>MADNGPPSPGSDIFLRQAAALSAEEESDSVAISDTTAEVPKLTASQLNDMPSDDGPERAAWFQATMPGPRLIIPTPFWLGIRATSSEVFLLLAAIRQRLDKEGITEIGKGEDRSTNEAFYQLARRVRAHESFNGLVAKVLAELPFFISGYDNNNEPPLEWRVDWISKLLVETALHSMTPAPERLAEGRMLSFKGYDEEANQSETPPSILALLKSNKDKGTEKTATPGRAQKSARPQVSAGSGRKTTTSAAPKPPPKDKPVKQAPATSSSRRSVGGNTAFKIVQKFKLVVMSEDRTHEVIDDEMYAEDCLAPDGNSYSLRAILREFQKKLDEEWPASYRGPLKLDRGKFGYETGTTRKAFKPIQSQGDLDIAINRLFQTPSEVPDEWTVQFTFYPEDAVEKRNREAREKAKARLAGSKKPAAKPAATSSKGKTPVLYKVEVLPFSDSDIEPSTKIPQRPASLGNKDASLEDSNREKSKAKDAEKDSYKTPTGSTSGQTPVGSIKEPKPGVETETKRGKIKKAMNKMGERLGVKKTTKPTDTTGPAKPGNITKPPVPDRSTKPNVLTKKQPETPGSSKPSSKPPSQAPSRAPEQKIPQAPLKAPLRAEDDTMIPPPTFTIISKKTYIKGGNADLPIPEVPDEDRINIRGGASDESELLEAGSEDSENEAEVNSTISGKEYLANQLQQLVNSEELTHMQNIKDPFADLANWSECCRMFKIDPDNQSNLSLVTVRGLKTRLYPYQIFGTYWQMKNSRAVGGGIVADEMGLGKTLSYLAYITVERQLSLLYLRLEAARSLESKKHHKLGAEDTHLPCRSEGERPEWILCPCSTSNPTYKMKPKPGVRLAIVPSGLVASWMREWDKHINTDLNMRLIVVHPPAFPVSGVPDVRDANNSNPTSKMLASKRSKPTSANEIEDDLPAPEQERILLLASRQYYKEFVESNLEYQPKTNNKNKQAPTPPKNTGIVFGIAMVDEFHEAHWRGPPTKKPLKTKTSILTNLPVTNFPYLWGYSGTPLVASPRGLEPILFAIEHRVRNARVHVEEANSEWKMKPELGLSQFTGENLDAICATYENWIKNDLGYEVMPNLRTLVLPFLKRFVIRRTAESNWFGSPLIRLRPHYHNDIALESNSRYNELFKIHHERYEEPAQKLAIAEAQARFLGIPAEERLQKGLIRPSANSLTFPQYWSIARKERMFATFPYLLHFALAPQGPGGLSFDRNETKRWSLATQYKNSLYCQHLKSIIDTSPKMSWLTEFLRSWKSIKAERFGKYKDVANEKEMDIRTRKLVIVTQFDVVALILHLYLKEYIKDLGPNTRLILSTTDPRQRAKDLEAFNKLEVPGQSRMEREQQTIYPKNFPEIVNIIIGNAQIIGKGLDLTRASNLVLMEPDISFARESQIYSRIHRIGQQAIETQSYRLWCESAGARRYADNLGPFWDPWEWEGQAVERILKRGLAFGIPLNVREEVEETSTTLKPRVTTLKPRVVIDPPVSASSENVGGGSDLFDDHNEEQDDGMDGGSSINVDADTDTNYKRQFSRRSLPESSNQSGIEGDFSNPVRELDVDEEIRRGLVPVEEIPMKKTDTVMPPENESDSENEDSEASVSEISPLSTKREKRLQSKDDEAWPLSSKVTDEPITQSSLDEEPGFNVGSSTSQRKSQQPRFFQGLWGNKRESPDNNLFSAQPRTPSSPIFVEDAKKVDFQRFTSTRPIDSRTGGVYVEQVDEIEHDEKRKRRIPTVGRLRDVKVVGRNRFEAVGSESSSNQQEAEGEDEHYEGDSR</sequence>